<name>A0A291AUY6_9CAUD</name>
<dbReference type="Proteomes" id="UP000223409">
    <property type="component" value="Genome"/>
</dbReference>
<gene>
    <name evidence="2" type="primary">31</name>
    <name evidence="2" type="ORF">OKCENTRAL2016_31</name>
</gene>
<proteinExistence type="predicted"/>
<accession>A0A291AUY6</accession>
<keyword evidence="1" id="KW-0812">Transmembrane</keyword>
<keyword evidence="1" id="KW-0472">Membrane</keyword>
<organism evidence="2 3">
    <name type="scientific">Mycobacterium phage OKCentral2016</name>
    <dbReference type="NCBI Taxonomy" id="2040289"/>
    <lineage>
        <taxon>Viruses</taxon>
        <taxon>Duplodnaviria</taxon>
        <taxon>Heunggongvirae</taxon>
        <taxon>Uroviricota</taxon>
        <taxon>Caudoviricetes</taxon>
        <taxon>Fromanvirus</taxon>
        <taxon>Fromanvirus goose</taxon>
    </lineage>
</organism>
<evidence type="ECO:0008006" key="4">
    <source>
        <dbReference type="Google" id="ProtNLM"/>
    </source>
</evidence>
<protein>
    <recommendedName>
        <fullName evidence="4">Minor tail protein</fullName>
    </recommendedName>
</protein>
<dbReference type="EMBL" id="MF773750">
    <property type="protein sequence ID" value="ATE84774.1"/>
    <property type="molecule type" value="Genomic_DNA"/>
</dbReference>
<evidence type="ECO:0000313" key="3">
    <source>
        <dbReference type="Proteomes" id="UP000223409"/>
    </source>
</evidence>
<keyword evidence="1" id="KW-1133">Transmembrane helix</keyword>
<evidence type="ECO:0000256" key="1">
    <source>
        <dbReference type="SAM" id="Phobius"/>
    </source>
</evidence>
<evidence type="ECO:0000313" key="2">
    <source>
        <dbReference type="EMBL" id="ATE84774.1"/>
    </source>
</evidence>
<sequence>MPPELIAHLPQNWVGLFAVIMFVVYIGLQIVEKYETIAKILPGGQWWHQRQKAKGNRRTDLVAEDNEIIRALQEQVTNIVGELATVQERLRTFTAWSVYDARWHHQALVTAAIDDCQLPDHLDYFQFEKLWREDPKEASRLPA</sequence>
<reference evidence="2 3" key="1">
    <citation type="submission" date="2017-08" db="EMBL/GenBank/DDBJ databases">
        <authorList>
            <person name="Patton C.J."/>
            <person name="Kotturi H."/>
            <person name="Stoner T.H."/>
            <person name="Garlena R.A."/>
            <person name="Russell D.A."/>
            <person name="Hatfull G.F."/>
        </authorList>
    </citation>
    <scope>NUCLEOTIDE SEQUENCE [LARGE SCALE GENOMIC DNA]</scope>
</reference>
<feature type="transmembrane region" description="Helical" evidence="1">
    <location>
        <begin position="12"/>
        <end position="31"/>
    </location>
</feature>